<protein>
    <submittedName>
        <fullName evidence="4">Hsp20/alpha crystallin family protein</fullName>
    </submittedName>
</protein>
<reference evidence="4 5" key="1">
    <citation type="submission" date="2024-06" db="EMBL/GenBank/DDBJ databases">
        <title>The Natural Products Discovery Center: Release of the First 8490 Sequenced Strains for Exploring Actinobacteria Biosynthetic Diversity.</title>
        <authorList>
            <person name="Kalkreuter E."/>
            <person name="Kautsar S.A."/>
            <person name="Yang D."/>
            <person name="Bader C.D."/>
            <person name="Teijaro C.N."/>
            <person name="Fluegel L."/>
            <person name="Davis C.M."/>
            <person name="Simpson J.R."/>
            <person name="Lauterbach L."/>
            <person name="Steele A.D."/>
            <person name="Gui C."/>
            <person name="Meng S."/>
            <person name="Li G."/>
            <person name="Viehrig K."/>
            <person name="Ye F."/>
            <person name="Su P."/>
            <person name="Kiefer A.F."/>
            <person name="Nichols A."/>
            <person name="Cepeda A.J."/>
            <person name="Yan W."/>
            <person name="Fan B."/>
            <person name="Jiang Y."/>
            <person name="Adhikari A."/>
            <person name="Zheng C.-J."/>
            <person name="Schuster L."/>
            <person name="Cowan T.M."/>
            <person name="Smanski M.J."/>
            <person name="Chevrette M.G."/>
            <person name="De Carvalho L.P.S."/>
            <person name="Shen B."/>
        </authorList>
    </citation>
    <scope>NUCLEOTIDE SEQUENCE [LARGE SCALE GENOMIC DNA]</scope>
    <source>
        <strain evidence="4 5">NPDC019583</strain>
    </source>
</reference>
<evidence type="ECO:0000256" key="2">
    <source>
        <dbReference type="RuleBase" id="RU003616"/>
    </source>
</evidence>
<sequence>MSGTIERLRGRPELSVLPDWSEAGFPVMDTLPETHGIHVEERLTDGTYVLLAELPGVDPSDGIEITVVGGVLDLRAQRSVMTTGNRGTKVLYGHFTPLPAGAKGDEVAAEYKHGVLTITVPVPPADHRRSLRS</sequence>
<dbReference type="Pfam" id="PF00011">
    <property type="entry name" value="HSP20"/>
    <property type="match status" value="1"/>
</dbReference>
<dbReference type="InterPro" id="IPR002068">
    <property type="entry name" value="A-crystallin/Hsp20_dom"/>
</dbReference>
<dbReference type="PROSITE" id="PS01031">
    <property type="entry name" value="SHSP"/>
    <property type="match status" value="1"/>
</dbReference>
<name>A0ABV2XPZ7_9ACTN</name>
<dbReference type="CDD" id="cd06464">
    <property type="entry name" value="ACD_sHsps-like"/>
    <property type="match status" value="1"/>
</dbReference>
<dbReference type="InterPro" id="IPR008978">
    <property type="entry name" value="HSP20-like_chaperone"/>
</dbReference>
<organism evidence="4 5">
    <name type="scientific">Streptomyces olindensis</name>
    <dbReference type="NCBI Taxonomy" id="358823"/>
    <lineage>
        <taxon>Bacteria</taxon>
        <taxon>Bacillati</taxon>
        <taxon>Actinomycetota</taxon>
        <taxon>Actinomycetes</taxon>
        <taxon>Kitasatosporales</taxon>
        <taxon>Streptomycetaceae</taxon>
        <taxon>Streptomyces</taxon>
    </lineage>
</organism>
<keyword evidence="5" id="KW-1185">Reference proteome</keyword>
<evidence type="ECO:0000259" key="3">
    <source>
        <dbReference type="PROSITE" id="PS01031"/>
    </source>
</evidence>
<comment type="similarity">
    <text evidence="1 2">Belongs to the small heat shock protein (HSP20) family.</text>
</comment>
<comment type="caution">
    <text evidence="4">The sequence shown here is derived from an EMBL/GenBank/DDBJ whole genome shotgun (WGS) entry which is preliminary data.</text>
</comment>
<evidence type="ECO:0000256" key="1">
    <source>
        <dbReference type="PROSITE-ProRule" id="PRU00285"/>
    </source>
</evidence>
<evidence type="ECO:0000313" key="4">
    <source>
        <dbReference type="EMBL" id="MEU2266069.1"/>
    </source>
</evidence>
<dbReference type="Gene3D" id="2.60.40.790">
    <property type="match status" value="1"/>
</dbReference>
<evidence type="ECO:0000313" key="5">
    <source>
        <dbReference type="Proteomes" id="UP001550603"/>
    </source>
</evidence>
<gene>
    <name evidence="4" type="ORF">ABZ568_06440</name>
</gene>
<dbReference type="SUPFAM" id="SSF49764">
    <property type="entry name" value="HSP20-like chaperones"/>
    <property type="match status" value="1"/>
</dbReference>
<dbReference type="Proteomes" id="UP001550603">
    <property type="component" value="Unassembled WGS sequence"/>
</dbReference>
<dbReference type="RefSeq" id="WP_359786055.1">
    <property type="nucleotide sequence ID" value="NZ_JBEYBN010000006.1"/>
</dbReference>
<proteinExistence type="inferred from homology"/>
<accession>A0ABV2XPZ7</accession>
<feature type="domain" description="SHSP" evidence="3">
    <location>
        <begin position="30"/>
        <end position="133"/>
    </location>
</feature>
<dbReference type="EMBL" id="JBEYBN010000006">
    <property type="protein sequence ID" value="MEU2266069.1"/>
    <property type="molecule type" value="Genomic_DNA"/>
</dbReference>